<dbReference type="RefSeq" id="WP_101395293.1">
    <property type="nucleotide sequence ID" value="NZ_PJNE01000001.1"/>
</dbReference>
<keyword evidence="2" id="KW-1185">Reference proteome</keyword>
<name>A0A2N3YIU1_9MICO</name>
<dbReference type="AlphaFoldDB" id="A0A2N3YIU1"/>
<gene>
    <name evidence="1" type="ORF">ATL31_1598</name>
</gene>
<protein>
    <recommendedName>
        <fullName evidence="3">DUF559 domain-containing protein</fullName>
    </recommendedName>
</protein>
<organism evidence="1 2">
    <name type="scientific">Phycicoccus duodecadis</name>
    <dbReference type="NCBI Taxonomy" id="173053"/>
    <lineage>
        <taxon>Bacteria</taxon>
        <taxon>Bacillati</taxon>
        <taxon>Actinomycetota</taxon>
        <taxon>Actinomycetes</taxon>
        <taxon>Micrococcales</taxon>
        <taxon>Intrasporangiaceae</taxon>
        <taxon>Phycicoccus</taxon>
    </lineage>
</organism>
<evidence type="ECO:0000313" key="2">
    <source>
        <dbReference type="Proteomes" id="UP000233781"/>
    </source>
</evidence>
<dbReference type="EMBL" id="PJNE01000001">
    <property type="protein sequence ID" value="PKW26776.1"/>
    <property type="molecule type" value="Genomic_DNA"/>
</dbReference>
<comment type="caution">
    <text evidence="1">The sequence shown here is derived from an EMBL/GenBank/DDBJ whole genome shotgun (WGS) entry which is preliminary data.</text>
</comment>
<evidence type="ECO:0008006" key="3">
    <source>
        <dbReference type="Google" id="ProtNLM"/>
    </source>
</evidence>
<dbReference type="Proteomes" id="UP000233781">
    <property type="component" value="Unassembled WGS sequence"/>
</dbReference>
<accession>A0A2N3YIU1</accession>
<sequence>MGRVELPEDLGDGPFSVGQARAAGLRDGDLRALHRPTRAVRVAALPASLVERATAFAVALPPDAAFSHATAARLLGLPLPAALEAEVLLDVMRPTGRSRTRRAGCRGHRGLESREVVLCHGLRVVGGADTWCDLGELPCGSMTVDDLVVVADALLGPPHPLAVGTLSAALERRVRPRGRGALLDALTLARPGSRSPMETRARLMFVRAGFPEAEVNGVVRDANGGWLLEGDLVWRRQRVVGEYQGEAHADRRRRSSDAQRAGLARDEGWTVLELWAEDIWSPPRRRTTLRGFAAALGLDPGTLRIQ</sequence>
<reference evidence="1 2" key="1">
    <citation type="submission" date="2017-12" db="EMBL/GenBank/DDBJ databases">
        <title>Sequencing the genomes of 1000 Actinobacteria strains.</title>
        <authorList>
            <person name="Klenk H.-P."/>
        </authorList>
    </citation>
    <scope>NUCLEOTIDE SEQUENCE [LARGE SCALE GENOMIC DNA]</scope>
    <source>
        <strain evidence="1 2">DSM 12806</strain>
    </source>
</reference>
<dbReference type="OrthoDB" id="3173471at2"/>
<evidence type="ECO:0000313" key="1">
    <source>
        <dbReference type="EMBL" id="PKW26776.1"/>
    </source>
</evidence>
<proteinExistence type="predicted"/>